<keyword evidence="11" id="KW-1185">Reference proteome</keyword>
<dbReference type="PRINTS" id="PR00385">
    <property type="entry name" value="P450"/>
</dbReference>
<protein>
    <recommendedName>
        <fullName evidence="12">Cytochrome P450</fullName>
    </recommendedName>
</protein>
<evidence type="ECO:0000256" key="2">
    <source>
        <dbReference type="ARBA" id="ARBA00005179"/>
    </source>
</evidence>
<dbReference type="Proteomes" id="UP000054270">
    <property type="component" value="Unassembled WGS sequence"/>
</dbReference>
<dbReference type="PANTHER" id="PTHR46300">
    <property type="entry name" value="P450, PUTATIVE (EUROFUNG)-RELATED-RELATED"/>
    <property type="match status" value="1"/>
</dbReference>
<evidence type="ECO:0000256" key="8">
    <source>
        <dbReference type="ARBA" id="ARBA00023033"/>
    </source>
</evidence>
<dbReference type="GO" id="GO:0004497">
    <property type="term" value="F:monooxygenase activity"/>
    <property type="evidence" value="ECO:0007669"/>
    <property type="project" value="UniProtKB-KW"/>
</dbReference>
<dbReference type="Gene3D" id="1.10.630.10">
    <property type="entry name" value="Cytochrome P450"/>
    <property type="match status" value="1"/>
</dbReference>
<keyword evidence="8" id="KW-0503">Monooxygenase</keyword>
<dbReference type="PANTHER" id="PTHR46300:SF7">
    <property type="entry name" value="P450, PUTATIVE (EUROFUNG)-RELATED"/>
    <property type="match status" value="1"/>
</dbReference>
<comment type="pathway">
    <text evidence="2">Secondary metabolite biosynthesis.</text>
</comment>
<comment type="cofactor">
    <cofactor evidence="1 9">
        <name>heme</name>
        <dbReference type="ChEBI" id="CHEBI:30413"/>
    </cofactor>
</comment>
<evidence type="ECO:0000313" key="11">
    <source>
        <dbReference type="Proteomes" id="UP000054270"/>
    </source>
</evidence>
<reference evidence="11" key="1">
    <citation type="submission" date="2014-04" db="EMBL/GenBank/DDBJ databases">
        <title>Evolutionary Origins and Diversification of the Mycorrhizal Mutualists.</title>
        <authorList>
            <consortium name="DOE Joint Genome Institute"/>
            <consortium name="Mycorrhizal Genomics Consortium"/>
            <person name="Kohler A."/>
            <person name="Kuo A."/>
            <person name="Nagy L.G."/>
            <person name="Floudas D."/>
            <person name="Copeland A."/>
            <person name="Barry K.W."/>
            <person name="Cichocki N."/>
            <person name="Veneault-Fourrey C."/>
            <person name="LaButti K."/>
            <person name="Lindquist E.A."/>
            <person name="Lipzen A."/>
            <person name="Lundell T."/>
            <person name="Morin E."/>
            <person name="Murat C."/>
            <person name="Riley R."/>
            <person name="Ohm R."/>
            <person name="Sun H."/>
            <person name="Tunlid A."/>
            <person name="Henrissat B."/>
            <person name="Grigoriev I.V."/>
            <person name="Hibbett D.S."/>
            <person name="Martin F."/>
        </authorList>
    </citation>
    <scope>NUCLEOTIDE SEQUENCE [LARGE SCALE GENOMIC DNA]</scope>
    <source>
        <strain evidence="11">FD-334 SS-4</strain>
    </source>
</reference>
<dbReference type="OMA" id="KCKEQDA"/>
<proteinExistence type="inferred from homology"/>
<dbReference type="CDD" id="cd11065">
    <property type="entry name" value="CYP64-like"/>
    <property type="match status" value="1"/>
</dbReference>
<name>A0A0D2MNU4_HYPSF</name>
<dbReference type="InterPro" id="IPR002401">
    <property type="entry name" value="Cyt_P450_E_grp-I"/>
</dbReference>
<keyword evidence="5 9" id="KW-0479">Metal-binding</keyword>
<dbReference type="EMBL" id="KN817531">
    <property type="protein sequence ID" value="KJA25593.1"/>
    <property type="molecule type" value="Genomic_DNA"/>
</dbReference>
<dbReference type="GO" id="GO:0005506">
    <property type="term" value="F:iron ion binding"/>
    <property type="evidence" value="ECO:0007669"/>
    <property type="project" value="InterPro"/>
</dbReference>
<dbReference type="InterPro" id="IPR001128">
    <property type="entry name" value="Cyt_P450"/>
</dbReference>
<dbReference type="SUPFAM" id="SSF48264">
    <property type="entry name" value="Cytochrome P450"/>
    <property type="match status" value="1"/>
</dbReference>
<keyword evidence="4 9" id="KW-0349">Heme</keyword>
<evidence type="ECO:0000256" key="9">
    <source>
        <dbReference type="PIRSR" id="PIRSR602401-1"/>
    </source>
</evidence>
<evidence type="ECO:0000313" key="10">
    <source>
        <dbReference type="EMBL" id="KJA25593.1"/>
    </source>
</evidence>
<comment type="similarity">
    <text evidence="3">Belongs to the cytochrome P450 family.</text>
</comment>
<dbReference type="InterPro" id="IPR050364">
    <property type="entry name" value="Cytochrome_P450_fung"/>
</dbReference>
<dbReference type="PRINTS" id="PR00463">
    <property type="entry name" value="EP450I"/>
</dbReference>
<dbReference type="AlphaFoldDB" id="A0A0D2MNU4"/>
<dbReference type="STRING" id="945553.A0A0D2MNU4"/>
<dbReference type="InterPro" id="IPR036396">
    <property type="entry name" value="Cyt_P450_sf"/>
</dbReference>
<evidence type="ECO:0000256" key="5">
    <source>
        <dbReference type="ARBA" id="ARBA00022723"/>
    </source>
</evidence>
<gene>
    <name evidence="10" type="ORF">HYPSUDRAFT_37635</name>
</gene>
<evidence type="ECO:0000256" key="6">
    <source>
        <dbReference type="ARBA" id="ARBA00023002"/>
    </source>
</evidence>
<evidence type="ECO:0000256" key="7">
    <source>
        <dbReference type="ARBA" id="ARBA00023004"/>
    </source>
</evidence>
<dbReference type="OrthoDB" id="2789670at2759"/>
<feature type="binding site" description="axial binding residue" evidence="9">
    <location>
        <position position="444"/>
    </location>
    <ligand>
        <name>heme</name>
        <dbReference type="ChEBI" id="CHEBI:30413"/>
    </ligand>
    <ligandPart>
        <name>Fe</name>
        <dbReference type="ChEBI" id="CHEBI:18248"/>
    </ligandPart>
</feature>
<keyword evidence="7 9" id="KW-0408">Iron</keyword>
<evidence type="ECO:0008006" key="12">
    <source>
        <dbReference type="Google" id="ProtNLM"/>
    </source>
</evidence>
<evidence type="ECO:0000256" key="3">
    <source>
        <dbReference type="ARBA" id="ARBA00010617"/>
    </source>
</evidence>
<dbReference type="GO" id="GO:0016705">
    <property type="term" value="F:oxidoreductase activity, acting on paired donors, with incorporation or reduction of molecular oxygen"/>
    <property type="evidence" value="ECO:0007669"/>
    <property type="project" value="InterPro"/>
</dbReference>
<dbReference type="Pfam" id="PF00067">
    <property type="entry name" value="p450"/>
    <property type="match status" value="1"/>
</dbReference>
<keyword evidence="6" id="KW-0560">Oxidoreductase</keyword>
<dbReference type="GO" id="GO:0020037">
    <property type="term" value="F:heme binding"/>
    <property type="evidence" value="ECO:0007669"/>
    <property type="project" value="InterPro"/>
</dbReference>
<evidence type="ECO:0000256" key="4">
    <source>
        <dbReference type="ARBA" id="ARBA00022617"/>
    </source>
</evidence>
<evidence type="ECO:0000256" key="1">
    <source>
        <dbReference type="ARBA" id="ARBA00001971"/>
    </source>
</evidence>
<accession>A0A0D2MNU4</accession>
<organism evidence="10 11">
    <name type="scientific">Hypholoma sublateritium (strain FD-334 SS-4)</name>
    <dbReference type="NCBI Taxonomy" id="945553"/>
    <lineage>
        <taxon>Eukaryota</taxon>
        <taxon>Fungi</taxon>
        <taxon>Dikarya</taxon>
        <taxon>Basidiomycota</taxon>
        <taxon>Agaricomycotina</taxon>
        <taxon>Agaricomycetes</taxon>
        <taxon>Agaricomycetidae</taxon>
        <taxon>Agaricales</taxon>
        <taxon>Agaricineae</taxon>
        <taxon>Strophariaceae</taxon>
        <taxon>Hypholoma</taxon>
    </lineage>
</organism>
<sequence length="518" mass="58689">MSVTYYVSVAAFLAGLAFLWRRNGIFQSRSRGYPLPPGPRPLPVLGNLFDMPLHYPWKKFLEWKEPYGDLVYVEALGNRTLCLNSIEAVNDLLVKRASHYSDRPTLVMVGELMHLENSTPFLQYGPTLREHRKLFHAAMGPEISKKYLAAQKDAVALLINSILHNPKDFWKETRLMGGRIILSTIYGIPAMTPVDQLLDELDQVMKIAGAGTLPGAHMVDMIPALKYLPSWLPFNNIHKFANKWRTLVYSTLDKPYEYVEQQMKQGIDRPSCTAEFIRAYESESGRLDAKSESLIKWGSASLYAPGSETTFGVTLVFIHAMALYPNVQQKIQAEIDNVVGKHRLPTISDRANLPYVCAAIKEALRWHPMTPMGLARRTNKDDYYNGYFIPANTVVLPNVWAISRDKISGIPPEEFAPERFMTEAQSTDAIDPYLYAFGFSRRECPGRHLADNSLFLIISWLVATVSICKSKNADGVEEFVEPSYISALISYPGPFEVDFKHRNEELETLIKHYIAEID</sequence>